<dbReference type="Proteomes" id="UP000568106">
    <property type="component" value="Unassembled WGS sequence"/>
</dbReference>
<sequence>MRIVAALLLSLCIESDAATQTRNIGDADRAGSQQIGVSSCSITASNTPNLPNDQFIRAIIERSVCRGEFVTPEGVHGRTFVPISDKDRASVIALGGQALSSLTNIADTGDSWAQLIAVRLIANIGGPDAAPPLERALAPKVWMPTRMAALYGISNQSPDVADPILRRMKLDVDPKIREIATYLLEEATGRRSTWH</sequence>
<keyword evidence="2" id="KW-1185">Reference proteome</keyword>
<evidence type="ECO:0000313" key="1">
    <source>
        <dbReference type="EMBL" id="MBB5317343.1"/>
    </source>
</evidence>
<evidence type="ECO:0008006" key="3">
    <source>
        <dbReference type="Google" id="ProtNLM"/>
    </source>
</evidence>
<name>A0A7W8IHN9_9BACT</name>
<evidence type="ECO:0000313" key="2">
    <source>
        <dbReference type="Proteomes" id="UP000568106"/>
    </source>
</evidence>
<reference evidence="1" key="1">
    <citation type="submission" date="2020-08" db="EMBL/GenBank/DDBJ databases">
        <title>Genomic Encyclopedia of Type Strains, Phase IV (KMG-V): Genome sequencing to study the core and pangenomes of soil and plant-associated prokaryotes.</title>
        <authorList>
            <person name="Whitman W."/>
        </authorList>
    </citation>
    <scope>NUCLEOTIDE SEQUENCE [LARGE SCALE GENOMIC DNA]</scope>
    <source>
        <strain evidence="1">M8UP27</strain>
    </source>
</reference>
<dbReference type="SUPFAM" id="SSF48371">
    <property type="entry name" value="ARM repeat"/>
    <property type="match status" value="1"/>
</dbReference>
<dbReference type="AlphaFoldDB" id="A0A7W8IHN9"/>
<proteinExistence type="predicted"/>
<organism evidence="1 2">
    <name type="scientific">Tunturiibacter empetritectus</name>
    <dbReference type="NCBI Taxonomy" id="3069691"/>
    <lineage>
        <taxon>Bacteria</taxon>
        <taxon>Pseudomonadati</taxon>
        <taxon>Acidobacteriota</taxon>
        <taxon>Terriglobia</taxon>
        <taxon>Terriglobales</taxon>
        <taxon>Acidobacteriaceae</taxon>
        <taxon>Tunturiibacter</taxon>
    </lineage>
</organism>
<accession>A0A7W8IHN9</accession>
<comment type="caution">
    <text evidence="1">The sequence shown here is derived from an EMBL/GenBank/DDBJ whole genome shotgun (WGS) entry which is preliminary data.</text>
</comment>
<dbReference type="InterPro" id="IPR016024">
    <property type="entry name" value="ARM-type_fold"/>
</dbReference>
<dbReference type="InterPro" id="IPR011989">
    <property type="entry name" value="ARM-like"/>
</dbReference>
<gene>
    <name evidence="1" type="ORF">HDF09_002012</name>
</gene>
<dbReference type="Gene3D" id="1.25.10.10">
    <property type="entry name" value="Leucine-rich Repeat Variant"/>
    <property type="match status" value="1"/>
</dbReference>
<dbReference type="EMBL" id="JACHDY010000002">
    <property type="protein sequence ID" value="MBB5317343.1"/>
    <property type="molecule type" value="Genomic_DNA"/>
</dbReference>
<protein>
    <recommendedName>
        <fullName evidence="3">HEAT repeat domain-containing protein</fullName>
    </recommendedName>
</protein>